<dbReference type="Pfam" id="PF00072">
    <property type="entry name" value="Response_reg"/>
    <property type="match status" value="1"/>
</dbReference>
<dbReference type="GO" id="GO:0032259">
    <property type="term" value="P:methylation"/>
    <property type="evidence" value="ECO:0007669"/>
    <property type="project" value="UniProtKB-KW"/>
</dbReference>
<dbReference type="EC" id="3.5.1.44" evidence="5"/>
<dbReference type="AlphaFoldDB" id="A0A2Z3H4E5"/>
<dbReference type="InterPro" id="IPR001789">
    <property type="entry name" value="Sig_transdc_resp-reg_receiver"/>
</dbReference>
<evidence type="ECO:0000256" key="5">
    <source>
        <dbReference type="HAMAP-Rule" id="MF_00099"/>
    </source>
</evidence>
<evidence type="ECO:0000313" key="11">
    <source>
        <dbReference type="Proteomes" id="UP000245802"/>
    </source>
</evidence>
<evidence type="ECO:0000259" key="9">
    <source>
        <dbReference type="PROSITE" id="PS50122"/>
    </source>
</evidence>
<comment type="domain">
    <text evidence="5">Contains a C-terminal catalytic domain, and an N-terminal region which modulates catalytic activity.</text>
</comment>
<dbReference type="PROSITE" id="PS50122">
    <property type="entry name" value="CHEB"/>
    <property type="match status" value="1"/>
</dbReference>
<dbReference type="SUPFAM" id="SSF52172">
    <property type="entry name" value="CheY-like"/>
    <property type="match status" value="1"/>
</dbReference>
<feature type="modified residue" description="4-aspartylphosphate" evidence="5 7">
    <location>
        <position position="53"/>
    </location>
</feature>
<dbReference type="Proteomes" id="UP000245802">
    <property type="component" value="Chromosome"/>
</dbReference>
<keyword evidence="3 5" id="KW-0378">Hydrolase</keyword>
<keyword evidence="10" id="KW-0808">Transferase</keyword>
<feature type="active site" evidence="5 6">
    <location>
        <position position="187"/>
    </location>
</feature>
<dbReference type="GO" id="GO:0006935">
    <property type="term" value="P:chemotaxis"/>
    <property type="evidence" value="ECO:0007669"/>
    <property type="project" value="UniProtKB-UniRule"/>
</dbReference>
<feature type="domain" description="CheB-type methylesterase" evidence="9">
    <location>
        <begin position="148"/>
        <end position="338"/>
    </location>
</feature>
<keyword evidence="10" id="KW-0489">Methyltransferase</keyword>
<evidence type="ECO:0000256" key="7">
    <source>
        <dbReference type="PROSITE-ProRule" id="PRU00169"/>
    </source>
</evidence>
<dbReference type="CDD" id="cd17541">
    <property type="entry name" value="REC_CheB-like"/>
    <property type="match status" value="1"/>
</dbReference>
<proteinExistence type="inferred from homology"/>
<dbReference type="EMBL" id="CP025958">
    <property type="protein sequence ID" value="AWM36484.1"/>
    <property type="molecule type" value="Genomic_DNA"/>
</dbReference>
<evidence type="ECO:0000256" key="2">
    <source>
        <dbReference type="ARBA" id="ARBA00022500"/>
    </source>
</evidence>
<dbReference type="NCBIfam" id="NF001965">
    <property type="entry name" value="PRK00742.1"/>
    <property type="match status" value="1"/>
</dbReference>
<comment type="subcellular location">
    <subcellularLocation>
        <location evidence="5">Cytoplasm</location>
    </subcellularLocation>
</comment>
<comment type="similarity">
    <text evidence="5">Belongs to the CheB family.</text>
</comment>
<dbReference type="GO" id="GO:0000156">
    <property type="term" value="F:phosphorelay response regulator activity"/>
    <property type="evidence" value="ECO:0007669"/>
    <property type="project" value="InterPro"/>
</dbReference>
<evidence type="ECO:0000256" key="3">
    <source>
        <dbReference type="ARBA" id="ARBA00022801"/>
    </source>
</evidence>
<dbReference type="OrthoDB" id="9793421at2"/>
<dbReference type="InterPro" id="IPR008248">
    <property type="entry name" value="CheB-like"/>
</dbReference>
<accession>A0A2Z3H4E5</accession>
<reference evidence="10 11" key="1">
    <citation type="submission" date="2018-01" db="EMBL/GenBank/DDBJ databases">
        <title>G. obscuriglobus.</title>
        <authorList>
            <person name="Franke J."/>
            <person name="Blomberg W."/>
            <person name="Selmecki A."/>
        </authorList>
    </citation>
    <scope>NUCLEOTIDE SEQUENCE [LARGE SCALE GENOMIC DNA]</scope>
    <source>
        <strain evidence="10 11">DSM 5831</strain>
    </source>
</reference>
<dbReference type="PIRSF" id="PIRSF000876">
    <property type="entry name" value="RR_chemtxs_CheB"/>
    <property type="match status" value="1"/>
</dbReference>
<feature type="active site" evidence="5 6">
    <location>
        <position position="160"/>
    </location>
</feature>
<dbReference type="HAMAP" id="MF_00099">
    <property type="entry name" value="CheB_chemtxs"/>
    <property type="match status" value="1"/>
</dbReference>
<dbReference type="CDD" id="cd16432">
    <property type="entry name" value="CheB_Rec"/>
    <property type="match status" value="1"/>
</dbReference>
<dbReference type="KEGG" id="gog:C1280_05245"/>
<dbReference type="PANTHER" id="PTHR42872">
    <property type="entry name" value="PROTEIN-GLUTAMATE METHYLESTERASE/PROTEIN-GLUTAMINE GLUTAMINASE"/>
    <property type="match status" value="1"/>
</dbReference>
<keyword evidence="1 5" id="KW-0963">Cytoplasm</keyword>
<dbReference type="SMART" id="SM00448">
    <property type="entry name" value="REC"/>
    <property type="match status" value="1"/>
</dbReference>
<gene>
    <name evidence="5" type="primary">cheB</name>
    <name evidence="10" type="ORF">C1280_05245</name>
</gene>
<dbReference type="PANTHER" id="PTHR42872:SF6">
    <property type="entry name" value="PROTEIN-GLUTAMATE METHYLESTERASE_PROTEIN-GLUTAMINE GLUTAMINASE"/>
    <property type="match status" value="1"/>
</dbReference>
<comment type="catalytic activity">
    <reaction evidence="4 5">
        <text>[protein]-L-glutamate 5-O-methyl ester + H2O = L-glutamyl-[protein] + methanol + H(+)</text>
        <dbReference type="Rhea" id="RHEA:23236"/>
        <dbReference type="Rhea" id="RHEA-COMP:10208"/>
        <dbReference type="Rhea" id="RHEA-COMP:10311"/>
        <dbReference type="ChEBI" id="CHEBI:15377"/>
        <dbReference type="ChEBI" id="CHEBI:15378"/>
        <dbReference type="ChEBI" id="CHEBI:17790"/>
        <dbReference type="ChEBI" id="CHEBI:29973"/>
        <dbReference type="ChEBI" id="CHEBI:82795"/>
        <dbReference type="EC" id="3.1.1.61"/>
    </reaction>
</comment>
<dbReference type="InterPro" id="IPR000673">
    <property type="entry name" value="Sig_transdc_resp-reg_Me-estase"/>
</dbReference>
<dbReference type="GO" id="GO:0005737">
    <property type="term" value="C:cytoplasm"/>
    <property type="evidence" value="ECO:0007669"/>
    <property type="project" value="UniProtKB-SubCell"/>
</dbReference>
<dbReference type="InterPro" id="IPR035909">
    <property type="entry name" value="CheB_C"/>
</dbReference>
<dbReference type="RefSeq" id="WP_010045262.1">
    <property type="nucleotide sequence ID" value="NZ_CP025958.1"/>
</dbReference>
<evidence type="ECO:0000259" key="8">
    <source>
        <dbReference type="PROSITE" id="PS50110"/>
    </source>
</evidence>
<comment type="PTM">
    <text evidence="5">Phosphorylated by CheA. Phosphorylation of the N-terminal regulatory domain activates the methylesterase activity.</text>
</comment>
<feature type="active site" evidence="5 6">
    <location>
        <position position="280"/>
    </location>
</feature>
<evidence type="ECO:0000256" key="4">
    <source>
        <dbReference type="ARBA" id="ARBA00048267"/>
    </source>
</evidence>
<evidence type="ECO:0000313" key="10">
    <source>
        <dbReference type="EMBL" id="AWM36484.1"/>
    </source>
</evidence>
<keyword evidence="11" id="KW-1185">Reference proteome</keyword>
<name>A0A2Z3H4E5_9BACT</name>
<protein>
    <recommendedName>
        <fullName evidence="5">Protein-glutamate methylesterase/protein-glutamine glutaminase</fullName>
        <ecNumber evidence="5">3.1.1.61</ecNumber>
        <ecNumber evidence="5">3.5.1.44</ecNumber>
    </recommendedName>
</protein>
<keyword evidence="2 5" id="KW-0145">Chemotaxis</keyword>
<dbReference type="SUPFAM" id="SSF52738">
    <property type="entry name" value="Methylesterase CheB, C-terminal domain"/>
    <property type="match status" value="1"/>
</dbReference>
<keyword evidence="5 7" id="KW-0597">Phosphoprotein</keyword>
<feature type="domain" description="Response regulatory" evidence="8">
    <location>
        <begin position="2"/>
        <end position="119"/>
    </location>
</feature>
<organism evidence="10 11">
    <name type="scientific">Gemmata obscuriglobus</name>
    <dbReference type="NCBI Taxonomy" id="114"/>
    <lineage>
        <taxon>Bacteria</taxon>
        <taxon>Pseudomonadati</taxon>
        <taxon>Planctomycetota</taxon>
        <taxon>Planctomycetia</taxon>
        <taxon>Gemmatales</taxon>
        <taxon>Gemmataceae</taxon>
        <taxon>Gemmata</taxon>
    </lineage>
</organism>
<dbReference type="Gene3D" id="3.40.50.180">
    <property type="entry name" value="Methylesterase CheB, C-terminal domain"/>
    <property type="match status" value="1"/>
</dbReference>
<sequence>MRVGIVNDLAVARETLRRVVTAVPGYVVAWTADDGDEAVSKTACDRPDVVLMDLVMPRLNGVEATRQIMQRSPCPVLVVTASVSNHFPLVFQALGAGAVDAVDTPTLNPNGAVQNASKLVERLAKLEAALAGLSGSAIMPLAGTSSHPADLPPLVLLGASTGGPEALAHVVSAFPADFAAAVLISQHIGADFAQGLVQQLAAWCRLPVRVAQEGERVRAGTVYVAATDDHLELSADRTLRYTPNPKSSPYRPSVDVLFTSAVNNVSRPGVAALLTGMGHDGAAGLLKLRAAGWHTVAQDESTCVVYGMPKAAAEKRAAVEVLAVQHIGATIVAKVNALKRRSHAGISGTDPSA</sequence>
<evidence type="ECO:0000256" key="6">
    <source>
        <dbReference type="PROSITE-ProRule" id="PRU00050"/>
    </source>
</evidence>
<comment type="catalytic activity">
    <reaction evidence="5">
        <text>L-glutaminyl-[protein] + H2O = L-glutamyl-[protein] + NH4(+)</text>
        <dbReference type="Rhea" id="RHEA:16441"/>
        <dbReference type="Rhea" id="RHEA-COMP:10207"/>
        <dbReference type="Rhea" id="RHEA-COMP:10208"/>
        <dbReference type="ChEBI" id="CHEBI:15377"/>
        <dbReference type="ChEBI" id="CHEBI:28938"/>
        <dbReference type="ChEBI" id="CHEBI:29973"/>
        <dbReference type="ChEBI" id="CHEBI:30011"/>
        <dbReference type="EC" id="3.5.1.44"/>
    </reaction>
</comment>
<dbReference type="NCBIfam" id="NF009206">
    <property type="entry name" value="PRK12555.1"/>
    <property type="match status" value="1"/>
</dbReference>
<dbReference type="EC" id="3.1.1.61" evidence="5"/>
<dbReference type="InterPro" id="IPR011006">
    <property type="entry name" value="CheY-like_superfamily"/>
</dbReference>
<dbReference type="Pfam" id="PF01339">
    <property type="entry name" value="CheB_methylest"/>
    <property type="match status" value="1"/>
</dbReference>
<dbReference type="GO" id="GO:0008984">
    <property type="term" value="F:protein-glutamate methylesterase activity"/>
    <property type="evidence" value="ECO:0007669"/>
    <property type="project" value="UniProtKB-UniRule"/>
</dbReference>
<dbReference type="GO" id="GO:0008168">
    <property type="term" value="F:methyltransferase activity"/>
    <property type="evidence" value="ECO:0007669"/>
    <property type="project" value="UniProtKB-KW"/>
</dbReference>
<dbReference type="GO" id="GO:0050568">
    <property type="term" value="F:protein-glutamine glutaminase activity"/>
    <property type="evidence" value="ECO:0007669"/>
    <property type="project" value="UniProtKB-UniRule"/>
</dbReference>
<dbReference type="PROSITE" id="PS50110">
    <property type="entry name" value="RESPONSE_REGULATORY"/>
    <property type="match status" value="1"/>
</dbReference>
<dbReference type="Gene3D" id="3.40.50.2300">
    <property type="match status" value="1"/>
</dbReference>
<evidence type="ECO:0000256" key="1">
    <source>
        <dbReference type="ARBA" id="ARBA00022490"/>
    </source>
</evidence>
<comment type="function">
    <text evidence="5">Involved in chemotaxis. Part of a chemotaxis signal transduction system that modulates chemotaxis in response to various stimuli. Catalyzes the demethylation of specific methylglutamate residues introduced into the chemoreceptors (methyl-accepting chemotaxis proteins or MCP) by CheR. Also mediates the irreversible deamidation of specific glutamine residues to glutamic acid.</text>
</comment>